<reference evidence="1 2" key="1">
    <citation type="submission" date="2019-06" db="EMBL/GenBank/DDBJ databases">
        <title>Whole genome shotgun sequence of Komagataeibacter hansenii NBRC 14820.</title>
        <authorList>
            <person name="Hosoyama A."/>
            <person name="Uohara A."/>
            <person name="Ohji S."/>
            <person name="Ichikawa N."/>
        </authorList>
    </citation>
    <scope>NUCLEOTIDE SEQUENCE [LARGE SCALE GENOMIC DNA]</scope>
    <source>
        <strain evidence="1 2">NBRC 14820</strain>
    </source>
</reference>
<dbReference type="EMBL" id="BJNN01000160">
    <property type="protein sequence ID" value="GEC65050.1"/>
    <property type="molecule type" value="Genomic_DNA"/>
</dbReference>
<keyword evidence="2" id="KW-1185">Reference proteome</keyword>
<dbReference type="Proteomes" id="UP000319478">
    <property type="component" value="Unassembled WGS sequence"/>
</dbReference>
<organism evidence="1 2">
    <name type="scientific">Novacetimonas hansenii</name>
    <name type="common">Komagataeibacter hansenii</name>
    <dbReference type="NCBI Taxonomy" id="436"/>
    <lineage>
        <taxon>Bacteria</taxon>
        <taxon>Pseudomonadati</taxon>
        <taxon>Pseudomonadota</taxon>
        <taxon>Alphaproteobacteria</taxon>
        <taxon>Acetobacterales</taxon>
        <taxon>Acetobacteraceae</taxon>
        <taxon>Novacetimonas</taxon>
    </lineage>
</organism>
<sequence length="170" mass="18791">MTFKTAEDILNPDSRFADLCVFENGVPRQITIEDHHRALATIGLSGDVPIEVVTAFDRARNTALYAFFDYDLFVVSELQVVGAFELALKHRFIRQGRAVRGTLRTLINSARKEGILPAQAVYSAALSDPIEALLLIRNELSHGTSDTHSPGMALEVLAACAWWIDHIFPA</sequence>
<protein>
    <recommendedName>
        <fullName evidence="3">DUF4145 domain-containing protein</fullName>
    </recommendedName>
</protein>
<dbReference type="RefSeq" id="WP_003618996.1">
    <property type="nucleotide sequence ID" value="NZ_BJNN01000160.1"/>
</dbReference>
<accession>A0ABQ0SI53</accession>
<comment type="caution">
    <text evidence="1">The sequence shown here is derived from an EMBL/GenBank/DDBJ whole genome shotgun (WGS) entry which is preliminary data.</text>
</comment>
<gene>
    <name evidence="1" type="ORF">GHA01_28990</name>
</gene>
<evidence type="ECO:0000313" key="1">
    <source>
        <dbReference type="EMBL" id="GEC65050.1"/>
    </source>
</evidence>
<evidence type="ECO:0008006" key="3">
    <source>
        <dbReference type="Google" id="ProtNLM"/>
    </source>
</evidence>
<evidence type="ECO:0000313" key="2">
    <source>
        <dbReference type="Proteomes" id="UP000319478"/>
    </source>
</evidence>
<proteinExistence type="predicted"/>
<name>A0ABQ0SI53_NOVHA</name>